<dbReference type="InterPro" id="IPR003410">
    <property type="entry name" value="HYR_dom"/>
</dbReference>
<dbReference type="Proteomes" id="UP000238442">
    <property type="component" value="Chromosome"/>
</dbReference>
<dbReference type="PANTHER" id="PTHR46343">
    <property type="entry name" value="HYR DOMAIN-CONTAINING PROTEIN"/>
    <property type="match status" value="1"/>
</dbReference>
<gene>
    <name evidence="5" type="ORF">C5O00_01850</name>
</gene>
<dbReference type="OrthoDB" id="9805017at2"/>
<dbReference type="Pfam" id="PF18962">
    <property type="entry name" value="Por_Secre_tail"/>
    <property type="match status" value="1"/>
</dbReference>
<dbReference type="InterPro" id="IPR026444">
    <property type="entry name" value="Secre_tail"/>
</dbReference>
<dbReference type="NCBIfam" id="TIGR04183">
    <property type="entry name" value="Por_Secre_tail"/>
    <property type="match status" value="1"/>
</dbReference>
<sequence>MRKITLSLIVLMLACFVGRSQAYMVDQTGAFAPIDISATGTNVALGDDAVSGDLPIGFSFDFYGNTYTDFRISSNGFIGFGGLTDNGCCSGEFLPNASATEPSNMICFAWEDLDPGNGGQPAQNVVRYETVGVAPNRILVVEFFNVDHFSSGNQVTAHTQLYEGSNLIEIHTTAMPSDGGSHTQGVENIDSTEAVVTPGRNATSWSAFNDYVAYIPLTPPLINCPMDIMANTDPGVCTAQVSFADAVAIDPEGGSVTVTQTMGPPSGSDFPIGDTIIEFTATNDDAPNETSTCQFTITVVDNEAPTITCPADVVVDNDPGVCGANVTVPMPTVMDNCVAEPGATLVNDYNGTNDASDFYPAGTTTVTWTYTDQGGNMVQCTHDVTVNDVEPPTVSCVGSPGTITVSEDFDAGLPGAWSTVINTGTCDWENGTDLPTGDDFTTPGMFFDDDACGLGAPASNVSLVSDVYDTTGATTVTLGYDVAFQEAGGGSTGTVEVWDGAAWQQVALYNVDLDPDIQTESIDITAYSNAALQVRWTFDDNGGAWGWHYGVDNFALDYAVPATPLDVVLDANGMASIPASDLVLAYDDNCGAGGVTILGGSGGGGLYDQTINIVNPALMGTNVFSFAGTPTGASGDATLEVMTFGDIDGTGGNEEMWTITDEDSNVTGTIGATGSFADQCNTTLTETFMIPAAMIDAWAADGMIDFTGTDVAGNINTVLCGGDFLQLRLTYPTGGSTMVDFTCDDLGLTQVTVTAVDGSGNETSCIATVNVIDNTPPVLVCQDVTIELGPDGTADINPEDLLANSPSTYDVVTISSDNQSGTEGFTDLTVPVTAAEVVSFDWDYTTPDGPAFDSFGYLLNGVYTELTDPLGALQQSGNSGPINLAPGDVFGFRSYSLDGLFGACTTTVSNFVPGFNGQFDPANWTVTLTNSDGDAFFVEIPGGPLSFDACGITVLAVDITEVTCDDIGTDYDETITITNPALMSSNVFSFTGTPTGATADAVLEVMTFGDIDGTGANEEMWTITDEDSNVTGTIGATGSFADQCNTTLTETFMIPAAMIDAWAADGQIDFTGTDVAGNINTVLCGGDFLSLRLMYSTGGNLTATVFASDASGNLAACQSMITVVDALAPEVTCPADQTVDPGPGNLFYTVPDYWAGGDATAADNCTDPVTVFSQDPPAGSQLPDGVYTVTLCATDEYGNEGCCTFELTVESILGAADNELGSAISMYPNPAAEQVTLANGSNILLDSAVIYDMNGKLVNTIDLRNMGSEMVIDVSQLASGVYMVQIAGEESTTVKRLIKE</sequence>
<feature type="domain" description="HYR" evidence="4">
    <location>
        <begin position="302"/>
        <end position="388"/>
    </location>
</feature>
<feature type="signal peptide" evidence="3">
    <location>
        <begin position="1"/>
        <end position="22"/>
    </location>
</feature>
<evidence type="ECO:0000313" key="6">
    <source>
        <dbReference type="Proteomes" id="UP000238442"/>
    </source>
</evidence>
<proteinExistence type="predicted"/>
<reference evidence="5 6" key="1">
    <citation type="submission" date="2018-02" db="EMBL/GenBank/DDBJ databases">
        <title>Genomic analysis of the strain RR4-38 isolated from a seawater recirculating aquaculture system.</title>
        <authorList>
            <person name="Kim Y.-S."/>
            <person name="Jang Y.H."/>
            <person name="Kim K.-H."/>
        </authorList>
    </citation>
    <scope>NUCLEOTIDE SEQUENCE [LARGE SCALE GENOMIC DNA]</scope>
    <source>
        <strain evidence="5 6">RR4-38</strain>
    </source>
</reference>
<feature type="chain" id="PRO_5015734116" description="HYR domain-containing protein" evidence="3">
    <location>
        <begin position="23"/>
        <end position="1300"/>
    </location>
</feature>
<accession>A0A2S0HTV0</accession>
<protein>
    <recommendedName>
        <fullName evidence="4">HYR domain-containing protein</fullName>
    </recommendedName>
</protein>
<evidence type="ECO:0000256" key="2">
    <source>
        <dbReference type="ARBA" id="ARBA00022737"/>
    </source>
</evidence>
<dbReference type="KEGG" id="aue:C5O00_01850"/>
<keyword evidence="1 3" id="KW-0732">Signal</keyword>
<keyword evidence="2" id="KW-0677">Repeat</keyword>
<evidence type="ECO:0000259" key="4">
    <source>
        <dbReference type="PROSITE" id="PS50825"/>
    </source>
</evidence>
<dbReference type="EMBL" id="CP027062">
    <property type="protein sequence ID" value="AVI49974.1"/>
    <property type="molecule type" value="Genomic_DNA"/>
</dbReference>
<dbReference type="InterPro" id="IPR043555">
    <property type="entry name" value="SRPX-like"/>
</dbReference>
<evidence type="ECO:0000256" key="3">
    <source>
        <dbReference type="SAM" id="SignalP"/>
    </source>
</evidence>
<evidence type="ECO:0000256" key="1">
    <source>
        <dbReference type="ARBA" id="ARBA00022729"/>
    </source>
</evidence>
<dbReference type="PANTHER" id="PTHR46343:SF2">
    <property type="entry name" value="SUSHI_VON WILLEBRAND FACTOR TYPE A_EGF_PENTRAXIN DOMAIN-CONTAINING 1"/>
    <property type="match status" value="1"/>
</dbReference>
<organism evidence="5 6">
    <name type="scientific">Pukyongia salina</name>
    <dbReference type="NCBI Taxonomy" id="2094025"/>
    <lineage>
        <taxon>Bacteria</taxon>
        <taxon>Pseudomonadati</taxon>
        <taxon>Bacteroidota</taxon>
        <taxon>Flavobacteriia</taxon>
        <taxon>Flavobacteriales</taxon>
        <taxon>Flavobacteriaceae</taxon>
        <taxon>Pukyongia</taxon>
    </lineage>
</organism>
<evidence type="ECO:0000313" key="5">
    <source>
        <dbReference type="EMBL" id="AVI49974.1"/>
    </source>
</evidence>
<feature type="domain" description="HYR" evidence="4">
    <location>
        <begin position="215"/>
        <end position="301"/>
    </location>
</feature>
<dbReference type="PROSITE" id="PS50825">
    <property type="entry name" value="HYR"/>
    <property type="match status" value="3"/>
</dbReference>
<dbReference type="RefSeq" id="WP_105214416.1">
    <property type="nucleotide sequence ID" value="NZ_CP027062.1"/>
</dbReference>
<keyword evidence="6" id="KW-1185">Reference proteome</keyword>
<dbReference type="Pfam" id="PF02494">
    <property type="entry name" value="HYR"/>
    <property type="match status" value="3"/>
</dbReference>
<feature type="domain" description="HYR" evidence="4">
    <location>
        <begin position="1124"/>
        <end position="1211"/>
    </location>
</feature>
<dbReference type="PROSITE" id="PS51257">
    <property type="entry name" value="PROKAR_LIPOPROTEIN"/>
    <property type="match status" value="1"/>
</dbReference>
<name>A0A2S0HTV0_9FLAO</name>